<evidence type="ECO:0000256" key="7">
    <source>
        <dbReference type="ARBA" id="ARBA00023136"/>
    </source>
</evidence>
<dbReference type="eggNOG" id="arCOG00161">
    <property type="taxonomic scope" value="Archaea"/>
</dbReference>
<dbReference type="PANTHER" id="PTHR42929">
    <property type="entry name" value="INNER MEMBRANE ABC TRANSPORTER PERMEASE PROTEIN YDCU-RELATED-RELATED"/>
    <property type="match status" value="1"/>
</dbReference>
<keyword evidence="3 8" id="KW-0813">Transport</keyword>
<protein>
    <submittedName>
        <fullName evidence="10">Spermidine Putrescine ABC transporter permease component PotB</fullName>
    </submittedName>
</protein>
<keyword evidence="7 8" id="KW-0472">Membrane</keyword>
<feature type="transmembrane region" description="Helical" evidence="8">
    <location>
        <begin position="123"/>
        <end position="141"/>
    </location>
</feature>
<dbReference type="AlphaFoldDB" id="U2YQN7"/>
<accession>U2YQN7</accession>
<feature type="transmembrane region" description="Helical" evidence="8">
    <location>
        <begin position="276"/>
        <end position="299"/>
    </location>
</feature>
<reference evidence="10 11" key="1">
    <citation type="submission" date="2013-09" db="EMBL/GenBank/DDBJ databases">
        <title>Whole genome sequencing of Halarchaeum acidiphilum strain MH1-52-1.</title>
        <authorList>
            <person name="Shimane Y."/>
            <person name="Minegishi H."/>
            <person name="Nishi S."/>
            <person name="Echigo A."/>
            <person name="Shuto A."/>
            <person name="Konishi M."/>
            <person name="Ito T."/>
            <person name="Ohkuma M."/>
            <person name="Ohta Y."/>
            <person name="Nagano Y."/>
            <person name="Tsubouchi T."/>
            <person name="Mori K."/>
            <person name="Usui K."/>
            <person name="Kamekura M."/>
            <person name="Usami R."/>
            <person name="Takaki Y."/>
            <person name="Hatada Y."/>
        </authorList>
    </citation>
    <scope>NUCLEOTIDE SEQUENCE [LARGE SCALE GENOMIC DNA]</scope>
    <source>
        <strain evidence="10 11">JCM 16109</strain>
    </source>
</reference>
<evidence type="ECO:0000256" key="4">
    <source>
        <dbReference type="ARBA" id="ARBA00022475"/>
    </source>
</evidence>
<evidence type="ECO:0000256" key="2">
    <source>
        <dbReference type="ARBA" id="ARBA00007069"/>
    </source>
</evidence>
<gene>
    <name evidence="10" type="ORF">MBEHAL_0045</name>
</gene>
<keyword evidence="6 8" id="KW-1133">Transmembrane helix</keyword>
<comment type="subcellular location">
    <subcellularLocation>
        <location evidence="1 8">Cell membrane</location>
        <topology evidence="1 8">Multi-pass membrane protein</topology>
    </subcellularLocation>
</comment>
<comment type="similarity">
    <text evidence="2">Belongs to the binding-protein-dependent transport system permease family. CysTW subfamily.</text>
</comment>
<dbReference type="PROSITE" id="PS50928">
    <property type="entry name" value="ABC_TM1"/>
    <property type="match status" value="1"/>
</dbReference>
<evidence type="ECO:0000256" key="3">
    <source>
        <dbReference type="ARBA" id="ARBA00022448"/>
    </source>
</evidence>
<feature type="transmembrane region" description="Helical" evidence="8">
    <location>
        <begin position="26"/>
        <end position="54"/>
    </location>
</feature>
<dbReference type="Pfam" id="PF00528">
    <property type="entry name" value="BPD_transp_1"/>
    <property type="match status" value="1"/>
</dbReference>
<keyword evidence="4" id="KW-1003">Cell membrane</keyword>
<feature type="transmembrane region" description="Helical" evidence="8">
    <location>
        <begin position="234"/>
        <end position="255"/>
    </location>
</feature>
<evidence type="ECO:0000256" key="1">
    <source>
        <dbReference type="ARBA" id="ARBA00004651"/>
    </source>
</evidence>
<evidence type="ECO:0000256" key="8">
    <source>
        <dbReference type="RuleBase" id="RU363032"/>
    </source>
</evidence>
<dbReference type="GO" id="GO:0005886">
    <property type="term" value="C:plasma membrane"/>
    <property type="evidence" value="ECO:0007669"/>
    <property type="project" value="UniProtKB-SubCell"/>
</dbReference>
<dbReference type="CDD" id="cd06261">
    <property type="entry name" value="TM_PBP2"/>
    <property type="match status" value="1"/>
</dbReference>
<dbReference type="InterPro" id="IPR000515">
    <property type="entry name" value="MetI-like"/>
</dbReference>
<feature type="transmembrane region" description="Helical" evidence="8">
    <location>
        <begin position="147"/>
        <end position="165"/>
    </location>
</feature>
<evidence type="ECO:0000313" key="10">
    <source>
        <dbReference type="EMBL" id="GAD51285.1"/>
    </source>
</evidence>
<dbReference type="PANTHER" id="PTHR42929:SF1">
    <property type="entry name" value="INNER MEMBRANE ABC TRANSPORTER PERMEASE PROTEIN YDCU-RELATED"/>
    <property type="match status" value="1"/>
</dbReference>
<dbReference type="RefSeq" id="WP_020220657.1">
    <property type="nucleotide sequence ID" value="NZ_BANO01000006.1"/>
</dbReference>
<sequence length="310" mass="33634">MAPDPQSSSGLAADVRVLLRDTRVRLGLTVGPSVIWLALLLLAPLTFVVTVSFLQVNDAYQVVWQHASLANYQALFAGDGPFWTTSFFRSLVLSYKIAATTTIVCLALAFPMAYLLATHSGRVFKIVIFLVLLPFFTMYLVRAYSWYLMFGPHGVINATLLNLGITDSPLALFGYGQGAVVVGLVHAYFPYMLLSLYASLDGVDFTLVEAARDLGAGKIGALKDVVIPLTLPGIISGALFVFVPSLGAFVTPRFLAQGKIQMIGQLIEERINTLYAIDYGSAASMFIVLTIVVLFLLAFRYVSIEDLGGI</sequence>
<evidence type="ECO:0000313" key="11">
    <source>
        <dbReference type="Proteomes" id="UP000016986"/>
    </source>
</evidence>
<keyword evidence="5 8" id="KW-0812">Transmembrane</keyword>
<organism evidence="10 11">
    <name type="scientific">Halarchaeum acidiphilum MH1-52-1</name>
    <dbReference type="NCBI Taxonomy" id="1261545"/>
    <lineage>
        <taxon>Archaea</taxon>
        <taxon>Methanobacteriati</taxon>
        <taxon>Methanobacteriota</taxon>
        <taxon>Stenosarchaea group</taxon>
        <taxon>Halobacteria</taxon>
        <taxon>Halobacteriales</taxon>
        <taxon>Halobacteriaceae</taxon>
    </lineage>
</organism>
<feature type="transmembrane region" description="Helical" evidence="8">
    <location>
        <begin position="172"/>
        <end position="191"/>
    </location>
</feature>
<evidence type="ECO:0000259" key="9">
    <source>
        <dbReference type="PROSITE" id="PS50928"/>
    </source>
</evidence>
<dbReference type="EMBL" id="BATA01000001">
    <property type="protein sequence ID" value="GAD51285.1"/>
    <property type="molecule type" value="Genomic_DNA"/>
</dbReference>
<dbReference type="InterPro" id="IPR035906">
    <property type="entry name" value="MetI-like_sf"/>
</dbReference>
<evidence type="ECO:0000256" key="6">
    <source>
        <dbReference type="ARBA" id="ARBA00022989"/>
    </source>
</evidence>
<feature type="domain" description="ABC transmembrane type-1" evidence="9">
    <location>
        <begin position="91"/>
        <end position="298"/>
    </location>
</feature>
<dbReference type="OrthoDB" id="31404at2157"/>
<feature type="transmembrane region" description="Helical" evidence="8">
    <location>
        <begin position="93"/>
        <end position="116"/>
    </location>
</feature>
<name>U2YQN7_9EURY</name>
<dbReference type="Proteomes" id="UP000016986">
    <property type="component" value="Unassembled WGS sequence"/>
</dbReference>
<dbReference type="Gene3D" id="1.10.3720.10">
    <property type="entry name" value="MetI-like"/>
    <property type="match status" value="1"/>
</dbReference>
<evidence type="ECO:0000256" key="5">
    <source>
        <dbReference type="ARBA" id="ARBA00022692"/>
    </source>
</evidence>
<keyword evidence="11" id="KW-1185">Reference proteome</keyword>
<dbReference type="GO" id="GO:0055085">
    <property type="term" value="P:transmembrane transport"/>
    <property type="evidence" value="ECO:0007669"/>
    <property type="project" value="InterPro"/>
</dbReference>
<dbReference type="SUPFAM" id="SSF161098">
    <property type="entry name" value="MetI-like"/>
    <property type="match status" value="1"/>
</dbReference>
<proteinExistence type="inferred from homology"/>
<comment type="caution">
    <text evidence="10">The sequence shown here is derived from an EMBL/GenBank/DDBJ whole genome shotgun (WGS) entry which is preliminary data.</text>
</comment>